<keyword evidence="1" id="KW-0732">Signal</keyword>
<organism evidence="2 3">
    <name type="scientific">Maribacter aquivivus</name>
    <dbReference type="NCBI Taxonomy" id="228958"/>
    <lineage>
        <taxon>Bacteria</taxon>
        <taxon>Pseudomonadati</taxon>
        <taxon>Bacteroidota</taxon>
        <taxon>Flavobacteriia</taxon>
        <taxon>Flavobacteriales</taxon>
        <taxon>Flavobacteriaceae</taxon>
        <taxon>Maribacter</taxon>
    </lineage>
</organism>
<dbReference type="Proteomes" id="UP000184314">
    <property type="component" value="Unassembled WGS sequence"/>
</dbReference>
<name>A0A1M6QZK2_9FLAO</name>
<gene>
    <name evidence="2" type="ORF">SAMN04488007_2544</name>
</gene>
<feature type="signal peptide" evidence="1">
    <location>
        <begin position="1"/>
        <end position="20"/>
    </location>
</feature>
<keyword evidence="3" id="KW-1185">Reference proteome</keyword>
<feature type="chain" id="PRO_5009920475" description="TolB-like 6-blade propeller-like" evidence="1">
    <location>
        <begin position="21"/>
        <end position="374"/>
    </location>
</feature>
<dbReference type="OrthoDB" id="1412258at2"/>
<dbReference type="STRING" id="228958.SAMN04488007_2544"/>
<proteinExistence type="predicted"/>
<evidence type="ECO:0008006" key="4">
    <source>
        <dbReference type="Google" id="ProtNLM"/>
    </source>
</evidence>
<evidence type="ECO:0000256" key="1">
    <source>
        <dbReference type="SAM" id="SignalP"/>
    </source>
</evidence>
<reference evidence="3" key="1">
    <citation type="submission" date="2016-11" db="EMBL/GenBank/DDBJ databases">
        <authorList>
            <person name="Varghese N."/>
            <person name="Submissions S."/>
        </authorList>
    </citation>
    <scope>NUCLEOTIDE SEQUENCE [LARGE SCALE GENOMIC DNA]</scope>
    <source>
        <strain evidence="3">DSM 16478</strain>
    </source>
</reference>
<dbReference type="EMBL" id="FQZX01000002">
    <property type="protein sequence ID" value="SHK25662.1"/>
    <property type="molecule type" value="Genomic_DNA"/>
</dbReference>
<evidence type="ECO:0000313" key="3">
    <source>
        <dbReference type="Proteomes" id="UP000184314"/>
    </source>
</evidence>
<evidence type="ECO:0000313" key="2">
    <source>
        <dbReference type="EMBL" id="SHK25662.1"/>
    </source>
</evidence>
<protein>
    <recommendedName>
        <fullName evidence="4">TolB-like 6-blade propeller-like</fullName>
    </recommendedName>
</protein>
<dbReference type="PROSITE" id="PS51257">
    <property type="entry name" value="PROKAR_LIPOPROTEIN"/>
    <property type="match status" value="1"/>
</dbReference>
<dbReference type="AlphaFoldDB" id="A0A1M6QZK2"/>
<accession>A0A1M6QZK2</accession>
<dbReference type="RefSeq" id="WP_073244701.1">
    <property type="nucleotide sequence ID" value="NZ_FQZX01000002.1"/>
</dbReference>
<sequence length="374" mass="42193">MKTYKYVACFVLAFSFFACEKSSEQVDEEIATNVQVDYTVFLQNNNQLNGVVLCSANDEFTVKSAVNSFSNIPSNAIKYRTTTDIGYYSTTNCQATFQWFNAEDSSSKSVALFSDLDVCSINVIAMAYSSELAAVAYERELLGKDKQFVIRINSLNEVADGLVEISLDKKPIDIVMSSNRLFVLTLNEFVSDEFHLSVIDLDDNEVLMELELGLDAQRLFTNSTGKVIISYPELHTTLDPFTLEKTYTTYGENTEPGFVTTQDFFLDSAGKFYFQKNIPNAEIEEVPAIYDFEKNSTVVYLFENFLTETELNMKYNVAQTTSIAYDEKNNYVLIGYQKKGQLDKGGILRITPAPDFKLIDNIDLEGVPKTIFVK</sequence>